<proteinExistence type="predicted"/>
<keyword evidence="3" id="KW-1185">Reference proteome</keyword>
<dbReference type="EMBL" id="OU466863">
    <property type="protein sequence ID" value="CAH2080146.1"/>
    <property type="molecule type" value="Genomic_DNA"/>
</dbReference>
<dbReference type="Proteomes" id="UP000836841">
    <property type="component" value="Chromosome 7"/>
</dbReference>
<feature type="domain" description="DUF8040" evidence="1">
    <location>
        <begin position="41"/>
        <end position="95"/>
    </location>
</feature>
<dbReference type="InterPro" id="IPR058353">
    <property type="entry name" value="DUF8040"/>
</dbReference>
<evidence type="ECO:0000259" key="1">
    <source>
        <dbReference type="Pfam" id="PF26138"/>
    </source>
</evidence>
<gene>
    <name evidence="2" type="ORF">TAV2_LOCUS24794</name>
</gene>
<dbReference type="AlphaFoldDB" id="A0AAU9T744"/>
<accession>A0AAU9T744</accession>
<evidence type="ECO:0000313" key="3">
    <source>
        <dbReference type="Proteomes" id="UP000836841"/>
    </source>
</evidence>
<organism evidence="2 3">
    <name type="scientific">Thlaspi arvense</name>
    <name type="common">Field penny-cress</name>
    <dbReference type="NCBI Taxonomy" id="13288"/>
    <lineage>
        <taxon>Eukaryota</taxon>
        <taxon>Viridiplantae</taxon>
        <taxon>Streptophyta</taxon>
        <taxon>Embryophyta</taxon>
        <taxon>Tracheophyta</taxon>
        <taxon>Spermatophyta</taxon>
        <taxon>Magnoliopsida</taxon>
        <taxon>eudicotyledons</taxon>
        <taxon>Gunneridae</taxon>
        <taxon>Pentapetalae</taxon>
        <taxon>rosids</taxon>
        <taxon>malvids</taxon>
        <taxon>Brassicales</taxon>
        <taxon>Brassicaceae</taxon>
        <taxon>Thlaspideae</taxon>
        <taxon>Thlaspi</taxon>
    </lineage>
</organism>
<name>A0AAU9T744_THLAR</name>
<dbReference type="Pfam" id="PF26138">
    <property type="entry name" value="DUF8040"/>
    <property type="match status" value="1"/>
</dbReference>
<evidence type="ECO:0000313" key="2">
    <source>
        <dbReference type="EMBL" id="CAH2080146.1"/>
    </source>
</evidence>
<sequence>MTREAFYKMLEDDKAEDGSIIFGKPVMGIERQRMNLDPEYGWRYVYDLIHGHNQQCYHIIRMYPPVYIQLCEKLKEAYHLKETDYISILKSVAIFSKTYVLTI</sequence>
<reference evidence="2 3" key="1">
    <citation type="submission" date="2022-03" db="EMBL/GenBank/DDBJ databases">
        <authorList>
            <person name="Nunn A."/>
            <person name="Chopra R."/>
            <person name="Nunn A."/>
            <person name="Contreras Garrido A."/>
        </authorList>
    </citation>
    <scope>NUCLEOTIDE SEQUENCE [LARGE SCALE GENOMIC DNA]</scope>
</reference>
<protein>
    <recommendedName>
        <fullName evidence="1">DUF8040 domain-containing protein</fullName>
    </recommendedName>
</protein>